<organism evidence="2 3">
    <name type="scientific">Toxocara canis</name>
    <name type="common">Canine roundworm</name>
    <dbReference type="NCBI Taxonomy" id="6265"/>
    <lineage>
        <taxon>Eukaryota</taxon>
        <taxon>Metazoa</taxon>
        <taxon>Ecdysozoa</taxon>
        <taxon>Nematoda</taxon>
        <taxon>Chromadorea</taxon>
        <taxon>Rhabditida</taxon>
        <taxon>Spirurina</taxon>
        <taxon>Ascaridomorpha</taxon>
        <taxon>Ascaridoidea</taxon>
        <taxon>Toxocaridae</taxon>
        <taxon>Toxocara</taxon>
    </lineage>
</organism>
<reference evidence="3" key="1">
    <citation type="submission" date="2016-06" db="UniProtKB">
        <authorList>
            <consortium name="WormBaseParasite"/>
        </authorList>
    </citation>
    <scope>IDENTIFICATION</scope>
</reference>
<keyword evidence="2" id="KW-1185">Reference proteome</keyword>
<evidence type="ECO:0000313" key="1">
    <source>
        <dbReference type="EMBL" id="VDM45895.1"/>
    </source>
</evidence>
<dbReference type="AlphaFoldDB" id="A0A183V1F4"/>
<dbReference type="WBParaSite" id="TCNE_0001457401-mRNA-1">
    <property type="protein sequence ID" value="TCNE_0001457401-mRNA-1"/>
    <property type="gene ID" value="TCNE_0001457401"/>
</dbReference>
<evidence type="ECO:0000313" key="2">
    <source>
        <dbReference type="Proteomes" id="UP000050794"/>
    </source>
</evidence>
<dbReference type="Proteomes" id="UP000050794">
    <property type="component" value="Unassembled WGS sequence"/>
</dbReference>
<protein>
    <submittedName>
        <fullName evidence="3">MULE domain-containing protein</fullName>
    </submittedName>
</protein>
<proteinExistence type="predicted"/>
<accession>A0A183V1F4</accession>
<dbReference type="EMBL" id="UYWY01022327">
    <property type="protein sequence ID" value="VDM45895.1"/>
    <property type="molecule type" value="Genomic_DNA"/>
</dbReference>
<gene>
    <name evidence="1" type="ORF">TCNE_LOCUS14574</name>
</gene>
<sequence length="218" mass="25150">MVVEEERDEETSQLWILRHLRLLLNDVEDSVLSSFILHQDCTPLRNFVNGYGRRRVLYIDVKRSEAPRRLSSLQPLSTTTDNEQKAWRAPAPLTIKKGHTLSKRISSQQELEPTKEEEVALNAEKSEHLREVEERAPEVALRWYDTQLPAGSNEFVFIVTKTQSSINFGFDQLFQVGICHSGQVYWRMIELATNILGCEADEYVKVDLLLLFVDAGFR</sequence>
<name>A0A183V1F4_TOXCA</name>
<reference evidence="1 2" key="2">
    <citation type="submission" date="2018-11" db="EMBL/GenBank/DDBJ databases">
        <authorList>
            <consortium name="Pathogen Informatics"/>
        </authorList>
    </citation>
    <scope>NUCLEOTIDE SEQUENCE [LARGE SCALE GENOMIC DNA]</scope>
</reference>
<evidence type="ECO:0000313" key="3">
    <source>
        <dbReference type="WBParaSite" id="TCNE_0001457401-mRNA-1"/>
    </source>
</evidence>